<dbReference type="InterPro" id="IPR052389">
    <property type="entry name" value="Sec_Metab_Biosynth-Assoc"/>
</dbReference>
<feature type="domain" description="Acyl-CoA thioesterase-like C-terminal" evidence="1">
    <location>
        <begin position="185"/>
        <end position="312"/>
    </location>
</feature>
<dbReference type="EMBL" id="CBTN010000003">
    <property type="protein sequence ID" value="CDH49355.1"/>
    <property type="molecule type" value="Genomic_DNA"/>
</dbReference>
<dbReference type="VEuPathDB" id="FungiDB:LCOR_01101.1"/>
<dbReference type="PANTHER" id="PTHR38110">
    <property type="entry name" value="CHROMOSOME 23, WHOLE GENOME SHOTGUN SEQUENCE"/>
    <property type="match status" value="1"/>
</dbReference>
<accession>A0A068RI00</accession>
<dbReference type="AlphaFoldDB" id="A0A068RI00"/>
<proteinExistence type="predicted"/>
<dbReference type="Pfam" id="PF20789">
    <property type="entry name" value="4HBT_3C"/>
    <property type="match status" value="1"/>
</dbReference>
<comment type="caution">
    <text evidence="2">The sequence shown here is derived from an EMBL/GenBank/DDBJ whole genome shotgun (WGS) entry which is preliminary data.</text>
</comment>
<sequence length="329" mass="36920">MSIASSTQVTTQPPQKAFDQATFSSYIGQTVSGTAVYAGRVNPKWSVGQVPAVSVLYLLHPLHYLTHSRQTYAYNAFFYRVAMSLQCLLELCLITLPPTKGGAFVVEIRELKPSKFGYCVLEVTLQQPKDLTAPVPTHVNEYDPADYVKKTHTILTMGNMEKEKGTNYIHTPLAAKPPSFDAMEPNQADFMSEFIDMYQDMSTYPQGDKPGIPEVHHCVGFSDGRPIDFKSLAFWSDMFIHPNYSLDQKILGGPRWCPTMQLEIQFKSVPRNVNKVLASFAVPHIINNRFDLDGALFDQQGNLLAITRHQCLLVPWERNTPSAATKNKL</sequence>
<evidence type="ECO:0000313" key="3">
    <source>
        <dbReference type="Proteomes" id="UP000027586"/>
    </source>
</evidence>
<evidence type="ECO:0000259" key="1">
    <source>
        <dbReference type="Pfam" id="PF20789"/>
    </source>
</evidence>
<dbReference type="OrthoDB" id="2532955at2759"/>
<dbReference type="InterPro" id="IPR049450">
    <property type="entry name" value="ACOT8-like_C"/>
</dbReference>
<dbReference type="SUPFAM" id="SSF54637">
    <property type="entry name" value="Thioesterase/thiol ester dehydrase-isomerase"/>
    <property type="match status" value="1"/>
</dbReference>
<evidence type="ECO:0000313" key="2">
    <source>
        <dbReference type="EMBL" id="CDH49355.1"/>
    </source>
</evidence>
<dbReference type="Gene3D" id="2.40.160.210">
    <property type="entry name" value="Acyl-CoA thioesterase, double hotdog domain"/>
    <property type="match status" value="1"/>
</dbReference>
<name>A0A068RI00_9FUNG</name>
<keyword evidence="3" id="KW-1185">Reference proteome</keyword>
<dbReference type="InterPro" id="IPR029069">
    <property type="entry name" value="HotDog_dom_sf"/>
</dbReference>
<gene>
    <name evidence="2" type="ORF">LCOR_01101.1</name>
</gene>
<protein>
    <recommendedName>
        <fullName evidence="1">Acyl-CoA thioesterase-like C-terminal domain-containing protein</fullName>
    </recommendedName>
</protein>
<dbReference type="Proteomes" id="UP000027586">
    <property type="component" value="Unassembled WGS sequence"/>
</dbReference>
<dbReference type="InterPro" id="IPR042171">
    <property type="entry name" value="Acyl-CoA_hotdog"/>
</dbReference>
<reference evidence="2" key="1">
    <citation type="submission" date="2013-08" db="EMBL/GenBank/DDBJ databases">
        <title>Gene expansion shapes genome architecture in the human pathogen Lichtheimia corymbifera: an evolutionary genomics analysis in the ancient terrestrial Mucorales (Mucoromycotina).</title>
        <authorList>
            <person name="Schwartze V.U."/>
            <person name="Winter S."/>
            <person name="Shelest E."/>
            <person name="Marcet-Houben M."/>
            <person name="Horn F."/>
            <person name="Wehner S."/>
            <person name="Hoffmann K."/>
            <person name="Riege K."/>
            <person name="Sammeth M."/>
            <person name="Nowrousian M."/>
            <person name="Valiante V."/>
            <person name="Linde J."/>
            <person name="Jacobsen I.D."/>
            <person name="Marz M."/>
            <person name="Brakhage A.A."/>
            <person name="Gabaldon T."/>
            <person name="Bocker S."/>
            <person name="Voigt K."/>
        </authorList>
    </citation>
    <scope>NUCLEOTIDE SEQUENCE [LARGE SCALE GENOMIC DNA]</scope>
    <source>
        <strain evidence="2">FSU 9682</strain>
    </source>
</reference>
<dbReference type="PANTHER" id="PTHR38110:SF1">
    <property type="entry name" value="THIOESTERASE DOMAIN-CONTAINING PROTEIN"/>
    <property type="match status" value="1"/>
</dbReference>
<organism evidence="2 3">
    <name type="scientific">Lichtheimia corymbifera JMRC:FSU:9682</name>
    <dbReference type="NCBI Taxonomy" id="1263082"/>
    <lineage>
        <taxon>Eukaryota</taxon>
        <taxon>Fungi</taxon>
        <taxon>Fungi incertae sedis</taxon>
        <taxon>Mucoromycota</taxon>
        <taxon>Mucoromycotina</taxon>
        <taxon>Mucoromycetes</taxon>
        <taxon>Mucorales</taxon>
        <taxon>Lichtheimiaceae</taxon>
        <taxon>Lichtheimia</taxon>
    </lineage>
</organism>
<dbReference type="STRING" id="1263082.A0A068RI00"/>